<dbReference type="OrthoDB" id="1732493at2759"/>
<evidence type="ECO:0000256" key="7">
    <source>
        <dbReference type="ARBA" id="ARBA00022840"/>
    </source>
</evidence>
<keyword evidence="5 10" id="KW-0547">Nucleotide-binding</keyword>
<evidence type="ECO:0000256" key="11">
    <source>
        <dbReference type="RuleBase" id="RU000304"/>
    </source>
</evidence>
<dbReference type="InterPro" id="IPR011009">
    <property type="entry name" value="Kinase-like_dom_sf"/>
</dbReference>
<feature type="domain" description="Protein kinase" evidence="12">
    <location>
        <begin position="2"/>
        <end position="287"/>
    </location>
</feature>
<evidence type="ECO:0000313" key="14">
    <source>
        <dbReference type="Proteomes" id="UP000267251"/>
    </source>
</evidence>
<dbReference type="SUPFAM" id="SSF56112">
    <property type="entry name" value="Protein kinase-like (PK-like)"/>
    <property type="match status" value="1"/>
</dbReference>
<proteinExistence type="inferred from homology"/>
<dbReference type="GO" id="GO:0005634">
    <property type="term" value="C:nucleus"/>
    <property type="evidence" value="ECO:0007669"/>
    <property type="project" value="TreeGrafter"/>
</dbReference>
<evidence type="ECO:0000256" key="3">
    <source>
        <dbReference type="ARBA" id="ARBA00022527"/>
    </source>
</evidence>
<organism evidence="13 14">
    <name type="scientific">Piptocephalis cylindrospora</name>
    <dbReference type="NCBI Taxonomy" id="1907219"/>
    <lineage>
        <taxon>Eukaryota</taxon>
        <taxon>Fungi</taxon>
        <taxon>Fungi incertae sedis</taxon>
        <taxon>Zoopagomycota</taxon>
        <taxon>Zoopagomycotina</taxon>
        <taxon>Zoopagomycetes</taxon>
        <taxon>Zoopagales</taxon>
        <taxon>Piptocephalidaceae</taxon>
        <taxon>Piptocephalis</taxon>
    </lineage>
</organism>
<accession>A0A4P9Y7Y7</accession>
<name>A0A4P9Y7Y7_9FUNG</name>
<evidence type="ECO:0000313" key="13">
    <source>
        <dbReference type="EMBL" id="RKP15218.1"/>
    </source>
</evidence>
<dbReference type="InterPro" id="IPR000719">
    <property type="entry name" value="Prot_kinase_dom"/>
</dbReference>
<dbReference type="EC" id="2.7.11.22" evidence="2"/>
<dbReference type="Gene3D" id="3.30.200.20">
    <property type="entry name" value="Phosphorylase Kinase, domain 1"/>
    <property type="match status" value="1"/>
</dbReference>
<dbReference type="AlphaFoldDB" id="A0A4P9Y7Y7"/>
<evidence type="ECO:0000256" key="5">
    <source>
        <dbReference type="ARBA" id="ARBA00022741"/>
    </source>
</evidence>
<comment type="catalytic activity">
    <reaction evidence="8">
        <text>L-threonyl-[protein] + ATP = O-phospho-L-threonyl-[protein] + ADP + H(+)</text>
        <dbReference type="Rhea" id="RHEA:46608"/>
        <dbReference type="Rhea" id="RHEA-COMP:11060"/>
        <dbReference type="Rhea" id="RHEA-COMP:11605"/>
        <dbReference type="ChEBI" id="CHEBI:15378"/>
        <dbReference type="ChEBI" id="CHEBI:30013"/>
        <dbReference type="ChEBI" id="CHEBI:30616"/>
        <dbReference type="ChEBI" id="CHEBI:61977"/>
        <dbReference type="ChEBI" id="CHEBI:456216"/>
        <dbReference type="EC" id="2.7.11.22"/>
    </reaction>
</comment>
<dbReference type="Proteomes" id="UP000267251">
    <property type="component" value="Unassembled WGS sequence"/>
</dbReference>
<keyword evidence="14" id="KW-1185">Reference proteome</keyword>
<evidence type="ECO:0000256" key="2">
    <source>
        <dbReference type="ARBA" id="ARBA00012425"/>
    </source>
</evidence>
<comment type="catalytic activity">
    <reaction evidence="9">
        <text>L-seryl-[protein] + ATP = O-phospho-L-seryl-[protein] + ADP + H(+)</text>
        <dbReference type="Rhea" id="RHEA:17989"/>
        <dbReference type="Rhea" id="RHEA-COMP:9863"/>
        <dbReference type="Rhea" id="RHEA-COMP:11604"/>
        <dbReference type="ChEBI" id="CHEBI:15378"/>
        <dbReference type="ChEBI" id="CHEBI:29999"/>
        <dbReference type="ChEBI" id="CHEBI:30616"/>
        <dbReference type="ChEBI" id="CHEBI:83421"/>
        <dbReference type="ChEBI" id="CHEBI:456216"/>
        <dbReference type="EC" id="2.7.11.22"/>
    </reaction>
</comment>
<dbReference type="GO" id="GO:0004693">
    <property type="term" value="F:cyclin-dependent protein serine/threonine kinase activity"/>
    <property type="evidence" value="ECO:0007669"/>
    <property type="project" value="UniProtKB-EC"/>
</dbReference>
<dbReference type="Pfam" id="PF00069">
    <property type="entry name" value="Pkinase"/>
    <property type="match status" value="1"/>
</dbReference>
<evidence type="ECO:0000256" key="1">
    <source>
        <dbReference type="ARBA" id="ARBA00006485"/>
    </source>
</evidence>
<evidence type="ECO:0000256" key="6">
    <source>
        <dbReference type="ARBA" id="ARBA00022777"/>
    </source>
</evidence>
<dbReference type="FunFam" id="3.30.200.20:FF:000124">
    <property type="entry name" value="Cyclin-dependent kinase 4"/>
    <property type="match status" value="1"/>
</dbReference>
<sequence>MYARGEKLGEGTYATVFKGTVLKAPHMTVALKEITLDPQEGAPSTAVREVSLMKALKHPNIIRLLDVQHTETRLVLVFEYMDLDLKKYMEKHGTHGALAHPMCLHFASQLLQGLAYCHKNNVLHRDLKPQNLLINAAGQLKLGDFGLARDFGIPVATFSAEVVTLWYRPPDVILGSRSYNTTIDIWSAGCVIAEMYTGRPLFSGSSPEDQLKRIFHAMGTPSERTWPEVTRLPGWKGDFPDYPPKPWVQIIPPMAPEPRAIDLLNRMLRYVPEERISAEDCLLHPYFS</sequence>
<comment type="similarity">
    <text evidence="1">Belongs to the protein kinase superfamily. CMGC Ser/Thr protein kinase family. CDC2/CDKX subfamily.</text>
</comment>
<evidence type="ECO:0000256" key="4">
    <source>
        <dbReference type="ARBA" id="ARBA00022679"/>
    </source>
</evidence>
<reference evidence="14" key="1">
    <citation type="journal article" date="2018" name="Nat. Microbiol.">
        <title>Leveraging single-cell genomics to expand the fungal tree of life.</title>
        <authorList>
            <person name="Ahrendt S.R."/>
            <person name="Quandt C.A."/>
            <person name="Ciobanu D."/>
            <person name="Clum A."/>
            <person name="Salamov A."/>
            <person name="Andreopoulos B."/>
            <person name="Cheng J.F."/>
            <person name="Woyke T."/>
            <person name="Pelin A."/>
            <person name="Henrissat B."/>
            <person name="Reynolds N.K."/>
            <person name="Benny G.L."/>
            <person name="Smith M.E."/>
            <person name="James T.Y."/>
            <person name="Grigoriev I.V."/>
        </authorList>
    </citation>
    <scope>NUCLEOTIDE SEQUENCE [LARGE SCALE GENOMIC DNA]</scope>
</reference>
<dbReference type="InterPro" id="IPR008271">
    <property type="entry name" value="Ser/Thr_kinase_AS"/>
</dbReference>
<dbReference type="InterPro" id="IPR050108">
    <property type="entry name" value="CDK"/>
</dbReference>
<dbReference type="EMBL" id="KZ987748">
    <property type="protein sequence ID" value="RKP15218.1"/>
    <property type="molecule type" value="Genomic_DNA"/>
</dbReference>
<dbReference type="FunFam" id="1.10.510.10:FF:000611">
    <property type="entry name" value="CMGC family protein kinase"/>
    <property type="match status" value="1"/>
</dbReference>
<dbReference type="PROSITE" id="PS00108">
    <property type="entry name" value="PROTEIN_KINASE_ST"/>
    <property type="match status" value="1"/>
</dbReference>
<gene>
    <name evidence="13" type="ORF">BJ684DRAFT_7343</name>
</gene>
<protein>
    <recommendedName>
        <fullName evidence="2">cyclin-dependent kinase</fullName>
        <ecNumber evidence="2">2.7.11.22</ecNumber>
    </recommendedName>
</protein>
<keyword evidence="6 13" id="KW-0418">Kinase</keyword>
<dbReference type="GO" id="GO:0005524">
    <property type="term" value="F:ATP binding"/>
    <property type="evidence" value="ECO:0007669"/>
    <property type="project" value="UniProtKB-UniRule"/>
</dbReference>
<dbReference type="SMART" id="SM00220">
    <property type="entry name" value="S_TKc"/>
    <property type="match status" value="1"/>
</dbReference>
<feature type="binding site" evidence="10">
    <location>
        <position position="32"/>
    </location>
    <ligand>
        <name>ATP</name>
        <dbReference type="ChEBI" id="CHEBI:30616"/>
    </ligand>
</feature>
<keyword evidence="7 10" id="KW-0067">ATP-binding</keyword>
<dbReference type="PANTHER" id="PTHR24056">
    <property type="entry name" value="CELL DIVISION PROTEIN KINASE"/>
    <property type="match status" value="1"/>
</dbReference>
<evidence type="ECO:0000256" key="8">
    <source>
        <dbReference type="ARBA" id="ARBA00047811"/>
    </source>
</evidence>
<evidence type="ECO:0000256" key="10">
    <source>
        <dbReference type="PROSITE-ProRule" id="PRU10141"/>
    </source>
</evidence>
<keyword evidence="4" id="KW-0808">Transferase</keyword>
<dbReference type="PROSITE" id="PS00107">
    <property type="entry name" value="PROTEIN_KINASE_ATP"/>
    <property type="match status" value="1"/>
</dbReference>
<evidence type="ECO:0000259" key="12">
    <source>
        <dbReference type="PROSITE" id="PS50011"/>
    </source>
</evidence>
<evidence type="ECO:0000256" key="9">
    <source>
        <dbReference type="ARBA" id="ARBA00048367"/>
    </source>
</evidence>
<dbReference type="GO" id="GO:0005737">
    <property type="term" value="C:cytoplasm"/>
    <property type="evidence" value="ECO:0007669"/>
    <property type="project" value="TreeGrafter"/>
</dbReference>
<dbReference type="InterPro" id="IPR017441">
    <property type="entry name" value="Protein_kinase_ATP_BS"/>
</dbReference>
<dbReference type="Gene3D" id="1.10.510.10">
    <property type="entry name" value="Transferase(Phosphotransferase) domain 1"/>
    <property type="match status" value="1"/>
</dbReference>
<keyword evidence="3 11" id="KW-0723">Serine/threonine-protein kinase</keyword>
<dbReference type="PROSITE" id="PS50011">
    <property type="entry name" value="PROTEIN_KINASE_DOM"/>
    <property type="match status" value="1"/>
</dbReference>
<dbReference type="PANTHER" id="PTHR24056:SF46">
    <property type="entry name" value="CYCLIN-DEPENDENT KINASE 5"/>
    <property type="match status" value="1"/>
</dbReference>